<comment type="caution">
    <text evidence="1">The sequence shown here is derived from an EMBL/GenBank/DDBJ whole genome shotgun (WGS) entry which is preliminary data.</text>
</comment>
<proteinExistence type="predicted"/>
<organism evidence="1 2">
    <name type="scientific">Psophocarpus tetragonolobus</name>
    <name type="common">Winged bean</name>
    <name type="synonym">Dolichos tetragonolobus</name>
    <dbReference type="NCBI Taxonomy" id="3891"/>
    <lineage>
        <taxon>Eukaryota</taxon>
        <taxon>Viridiplantae</taxon>
        <taxon>Streptophyta</taxon>
        <taxon>Embryophyta</taxon>
        <taxon>Tracheophyta</taxon>
        <taxon>Spermatophyta</taxon>
        <taxon>Magnoliopsida</taxon>
        <taxon>eudicotyledons</taxon>
        <taxon>Gunneridae</taxon>
        <taxon>Pentapetalae</taxon>
        <taxon>rosids</taxon>
        <taxon>fabids</taxon>
        <taxon>Fabales</taxon>
        <taxon>Fabaceae</taxon>
        <taxon>Papilionoideae</taxon>
        <taxon>50 kb inversion clade</taxon>
        <taxon>NPAAA clade</taxon>
        <taxon>indigoferoid/millettioid clade</taxon>
        <taxon>Phaseoleae</taxon>
        <taxon>Psophocarpus</taxon>
    </lineage>
</organism>
<dbReference type="Proteomes" id="UP001386955">
    <property type="component" value="Unassembled WGS sequence"/>
</dbReference>
<evidence type="ECO:0000313" key="2">
    <source>
        <dbReference type="Proteomes" id="UP001386955"/>
    </source>
</evidence>
<name>A0AAN9XQ63_PSOTE</name>
<gene>
    <name evidence="1" type="ORF">VNO78_13995</name>
</gene>
<reference evidence="1 2" key="1">
    <citation type="submission" date="2024-01" db="EMBL/GenBank/DDBJ databases">
        <title>The genomes of 5 underutilized Papilionoideae crops provide insights into root nodulation and disease resistanc.</title>
        <authorList>
            <person name="Jiang F."/>
        </authorList>
    </citation>
    <scope>NUCLEOTIDE SEQUENCE [LARGE SCALE GENOMIC DNA]</scope>
    <source>
        <strain evidence="1">DUOXIRENSHENG_FW03</strain>
        <tissue evidence="1">Leaves</tissue>
    </source>
</reference>
<sequence>MGSGPKHSPYTTHFGQLEDPQSTKYLHEEIATRKEHTKLKKGQTQTYGTANNAIINQCLISLSISTAEYMLLLYISLLCLFQAEAVSYAKQFVRLMDSVLMAGKATVERNKELKMGASLMHKTVIKFH</sequence>
<accession>A0AAN9XQ63</accession>
<dbReference type="AlphaFoldDB" id="A0AAN9XQ63"/>
<keyword evidence="2" id="KW-1185">Reference proteome</keyword>
<dbReference type="EMBL" id="JAYMYS010000003">
    <property type="protein sequence ID" value="KAK7402041.1"/>
    <property type="molecule type" value="Genomic_DNA"/>
</dbReference>
<protein>
    <submittedName>
        <fullName evidence="1">Uncharacterized protein</fullName>
    </submittedName>
</protein>
<evidence type="ECO:0000313" key="1">
    <source>
        <dbReference type="EMBL" id="KAK7402041.1"/>
    </source>
</evidence>